<dbReference type="InterPro" id="IPR020904">
    <property type="entry name" value="Sc_DH/Rdtase_CS"/>
</dbReference>
<evidence type="ECO:0000256" key="2">
    <source>
        <dbReference type="ARBA" id="ARBA00023002"/>
    </source>
</evidence>
<comment type="caution">
    <text evidence="4">The sequence shown here is derived from an EMBL/GenBank/DDBJ whole genome shotgun (WGS) entry which is preliminary data.</text>
</comment>
<dbReference type="PANTHER" id="PTHR42760">
    <property type="entry name" value="SHORT-CHAIN DEHYDROGENASES/REDUCTASES FAMILY MEMBER"/>
    <property type="match status" value="1"/>
</dbReference>
<sequence>MTDPEKPARIALVTGAGGGIGRAVVATLAARGHAVVASDVDAPDAPGAAANVALDVTDTAGVERVVDDVETTHGPIDVLVCTAGIIRPARLLDTTDDDWAAVLDVNTTGVLRMLRAVGRRMAGRRHGSIVVVASNAGSVPRTGIVGYATSKAAAIHLTRCAGLELAEFGVRANVVSPGSTDTTMLRALPVAGAVDDAAEKAIAGSLPDHRVGIPLRRVADPADIAEAVAYLASDAARHVTMQELYVDGGASLQT</sequence>
<dbReference type="PROSITE" id="PS00061">
    <property type="entry name" value="ADH_SHORT"/>
    <property type="match status" value="1"/>
</dbReference>
<gene>
    <name evidence="4" type="ORF">ACFQ34_05960</name>
</gene>
<accession>A0ABW3VF86</accession>
<dbReference type="InterPro" id="IPR057326">
    <property type="entry name" value="KR_dom"/>
</dbReference>
<dbReference type="EMBL" id="JBHTMB010000040">
    <property type="protein sequence ID" value="MFD1232823.1"/>
    <property type="molecule type" value="Genomic_DNA"/>
</dbReference>
<dbReference type="InterPro" id="IPR002347">
    <property type="entry name" value="SDR_fam"/>
</dbReference>
<evidence type="ECO:0000259" key="3">
    <source>
        <dbReference type="SMART" id="SM00822"/>
    </source>
</evidence>
<dbReference type="RefSeq" id="WP_013678212.1">
    <property type="nucleotide sequence ID" value="NZ_BAABKS010000067.1"/>
</dbReference>
<name>A0ABW3VF86_9PSEU</name>
<proteinExistence type="inferred from homology"/>
<protein>
    <submittedName>
        <fullName evidence="4">2,3-dihydro-2,3-dihydroxybenzoate dehydrogenase</fullName>
    </submittedName>
</protein>
<dbReference type="Proteomes" id="UP001597182">
    <property type="component" value="Unassembled WGS sequence"/>
</dbReference>
<dbReference type="Pfam" id="PF13561">
    <property type="entry name" value="adh_short_C2"/>
    <property type="match status" value="1"/>
</dbReference>
<dbReference type="PRINTS" id="PR00081">
    <property type="entry name" value="GDHRDH"/>
</dbReference>
<dbReference type="InterPro" id="IPR036291">
    <property type="entry name" value="NAD(P)-bd_dom_sf"/>
</dbReference>
<organism evidence="4 5">
    <name type="scientific">Pseudonocardia benzenivorans</name>
    <dbReference type="NCBI Taxonomy" id="228005"/>
    <lineage>
        <taxon>Bacteria</taxon>
        <taxon>Bacillati</taxon>
        <taxon>Actinomycetota</taxon>
        <taxon>Actinomycetes</taxon>
        <taxon>Pseudonocardiales</taxon>
        <taxon>Pseudonocardiaceae</taxon>
        <taxon>Pseudonocardia</taxon>
    </lineage>
</organism>
<evidence type="ECO:0000313" key="5">
    <source>
        <dbReference type="Proteomes" id="UP001597182"/>
    </source>
</evidence>
<dbReference type="Gene3D" id="3.40.50.720">
    <property type="entry name" value="NAD(P)-binding Rossmann-like Domain"/>
    <property type="match status" value="1"/>
</dbReference>
<evidence type="ECO:0000256" key="1">
    <source>
        <dbReference type="ARBA" id="ARBA00006484"/>
    </source>
</evidence>
<dbReference type="PANTHER" id="PTHR42760:SF115">
    <property type="entry name" value="3-OXOACYL-[ACYL-CARRIER-PROTEIN] REDUCTASE FABG"/>
    <property type="match status" value="1"/>
</dbReference>
<reference evidence="5" key="1">
    <citation type="journal article" date="2019" name="Int. J. Syst. Evol. Microbiol.">
        <title>The Global Catalogue of Microorganisms (GCM) 10K type strain sequencing project: providing services to taxonomists for standard genome sequencing and annotation.</title>
        <authorList>
            <consortium name="The Broad Institute Genomics Platform"/>
            <consortium name="The Broad Institute Genome Sequencing Center for Infectious Disease"/>
            <person name="Wu L."/>
            <person name="Ma J."/>
        </authorList>
    </citation>
    <scope>NUCLEOTIDE SEQUENCE [LARGE SCALE GENOMIC DNA]</scope>
    <source>
        <strain evidence="5">CCUG 49018</strain>
    </source>
</reference>
<dbReference type="PRINTS" id="PR00080">
    <property type="entry name" value="SDRFAMILY"/>
</dbReference>
<feature type="domain" description="Ketoreductase" evidence="3">
    <location>
        <begin position="9"/>
        <end position="197"/>
    </location>
</feature>
<comment type="similarity">
    <text evidence="1">Belongs to the short-chain dehydrogenases/reductases (SDR) family.</text>
</comment>
<evidence type="ECO:0000313" key="4">
    <source>
        <dbReference type="EMBL" id="MFD1232823.1"/>
    </source>
</evidence>
<dbReference type="SUPFAM" id="SSF51735">
    <property type="entry name" value="NAD(P)-binding Rossmann-fold domains"/>
    <property type="match status" value="1"/>
</dbReference>
<keyword evidence="5" id="KW-1185">Reference proteome</keyword>
<dbReference type="SMART" id="SM00822">
    <property type="entry name" value="PKS_KR"/>
    <property type="match status" value="1"/>
</dbReference>
<keyword evidence="2" id="KW-0560">Oxidoreductase</keyword>